<dbReference type="Gene3D" id="2.30.22.10">
    <property type="entry name" value="Head domain of nucleotide exchange factor GrpE"/>
    <property type="match status" value="1"/>
</dbReference>
<dbReference type="STRING" id="1305737.GCA_000526355_03327"/>
<comment type="similarity">
    <text evidence="1 3 5">Belongs to the GrpE family.</text>
</comment>
<evidence type="ECO:0000256" key="2">
    <source>
        <dbReference type="ARBA" id="ARBA00023186"/>
    </source>
</evidence>
<dbReference type="PATRIC" id="fig|1305737.6.peg.3323"/>
<dbReference type="SUPFAM" id="SSF51064">
    <property type="entry name" value="Head domain of nucleotide exchange factor GrpE"/>
    <property type="match status" value="1"/>
</dbReference>
<dbReference type="OrthoDB" id="9812586at2"/>
<dbReference type="PROSITE" id="PS01071">
    <property type="entry name" value="GRPE"/>
    <property type="match status" value="1"/>
</dbReference>
<dbReference type="GO" id="GO:0005737">
    <property type="term" value="C:cytoplasm"/>
    <property type="evidence" value="ECO:0007669"/>
    <property type="project" value="UniProtKB-SubCell"/>
</dbReference>
<comment type="caution">
    <text evidence="7">The sequence shown here is derived from an EMBL/GenBank/DDBJ whole genome shotgun (WGS) entry which is preliminary data.</text>
</comment>
<keyword evidence="2 3" id="KW-0143">Chaperone</keyword>
<feature type="compositionally biased region" description="Basic and acidic residues" evidence="6">
    <location>
        <begin position="17"/>
        <end position="39"/>
    </location>
</feature>
<comment type="subcellular location">
    <subcellularLocation>
        <location evidence="3">Cytoplasm</location>
    </subcellularLocation>
</comment>
<proteinExistence type="inferred from homology"/>
<dbReference type="GO" id="GO:0051082">
    <property type="term" value="F:unfolded protein binding"/>
    <property type="evidence" value="ECO:0007669"/>
    <property type="project" value="TreeGrafter"/>
</dbReference>
<keyword evidence="3" id="KW-0963">Cytoplasm</keyword>
<accession>A0A0P7XJ60</accession>
<comment type="function">
    <text evidence="3 4">Participates actively in the response to hyperosmotic and heat shock by preventing the aggregation of stress-denatured proteins, in association with DnaK and GrpE. It is the nucleotide exchange factor for DnaK and may function as a thermosensor. Unfolded proteins bind initially to DnaJ; upon interaction with the DnaJ-bound protein, DnaK hydrolyzes its bound ATP, resulting in the formation of a stable complex. GrpE releases ADP from DnaK; ATP binding to DnaK triggers the release of the substrate protein, thus completing the reaction cycle. Several rounds of ATP-dependent interactions between DnaJ, DnaK and GrpE are required for fully efficient folding.</text>
</comment>
<comment type="subunit">
    <text evidence="3">Homodimer.</text>
</comment>
<dbReference type="PANTHER" id="PTHR21237">
    <property type="entry name" value="GRPE PROTEIN"/>
    <property type="match status" value="1"/>
</dbReference>
<dbReference type="PANTHER" id="PTHR21237:SF23">
    <property type="entry name" value="GRPE PROTEIN HOMOLOG, MITOCHONDRIAL"/>
    <property type="match status" value="1"/>
</dbReference>
<dbReference type="InterPro" id="IPR009012">
    <property type="entry name" value="GrpE_head"/>
</dbReference>
<dbReference type="GO" id="GO:0042803">
    <property type="term" value="F:protein homodimerization activity"/>
    <property type="evidence" value="ECO:0007669"/>
    <property type="project" value="InterPro"/>
</dbReference>
<dbReference type="PRINTS" id="PR00773">
    <property type="entry name" value="GRPEPROTEIN"/>
</dbReference>
<sequence>MKKNKEEVSEQANEEVLDQKEQMQDDKEVAQEESVKEPESNLDPLAKMQGELAEMKDKYLRLYSDFENFRKRNAKERLDLIKTASEEVLRDLIPVVDDFERAFKASENESDAGRVREGNHLIFQKFVKVLESKGLKVMEDQIGHPFDAETQEAITQIPAPSEEMKGKVIDVVEKGYTLGDKVVRYAKVVTGA</sequence>
<gene>
    <name evidence="3 7" type="primary">grpE</name>
    <name evidence="7" type="ORF">HLUCCX10_08025</name>
</gene>
<feature type="region of interest" description="Disordered" evidence="6">
    <location>
        <begin position="1"/>
        <end position="48"/>
    </location>
</feature>
<reference evidence="7 8" key="1">
    <citation type="submission" date="2015-09" db="EMBL/GenBank/DDBJ databases">
        <title>Identification and resolution of microdiversity through metagenomic sequencing of parallel consortia.</title>
        <authorList>
            <person name="Nelson W.C."/>
            <person name="Romine M.F."/>
            <person name="Lindemann S.R."/>
        </authorList>
    </citation>
    <scope>NUCLEOTIDE SEQUENCE [LARGE SCALE GENOMIC DNA]</scope>
    <source>
        <strain evidence="7">HL-49</strain>
    </source>
</reference>
<dbReference type="GO" id="GO:0000774">
    <property type="term" value="F:adenyl-nucleotide exchange factor activity"/>
    <property type="evidence" value="ECO:0007669"/>
    <property type="project" value="InterPro"/>
</dbReference>
<dbReference type="Proteomes" id="UP000050421">
    <property type="component" value="Unassembled WGS sequence"/>
</dbReference>
<evidence type="ECO:0000256" key="3">
    <source>
        <dbReference type="HAMAP-Rule" id="MF_01151"/>
    </source>
</evidence>
<dbReference type="InterPro" id="IPR000740">
    <property type="entry name" value="GrpE"/>
</dbReference>
<protein>
    <recommendedName>
        <fullName evidence="3 4">Protein GrpE</fullName>
    </recommendedName>
    <alternativeName>
        <fullName evidence="3">HSP-70 cofactor</fullName>
    </alternativeName>
</protein>
<evidence type="ECO:0000256" key="5">
    <source>
        <dbReference type="RuleBase" id="RU004478"/>
    </source>
</evidence>
<dbReference type="GO" id="GO:0006457">
    <property type="term" value="P:protein folding"/>
    <property type="evidence" value="ECO:0007669"/>
    <property type="project" value="InterPro"/>
</dbReference>
<name>A0A0P7XJ60_9BACT</name>
<dbReference type="GO" id="GO:0051087">
    <property type="term" value="F:protein-folding chaperone binding"/>
    <property type="evidence" value="ECO:0007669"/>
    <property type="project" value="InterPro"/>
</dbReference>
<dbReference type="Gene3D" id="3.90.20.20">
    <property type="match status" value="1"/>
</dbReference>
<dbReference type="InterPro" id="IPR013805">
    <property type="entry name" value="GrpE_CC"/>
</dbReference>
<evidence type="ECO:0000256" key="4">
    <source>
        <dbReference type="RuleBase" id="RU000639"/>
    </source>
</evidence>
<dbReference type="Pfam" id="PF01025">
    <property type="entry name" value="GrpE"/>
    <property type="match status" value="1"/>
</dbReference>
<evidence type="ECO:0000256" key="6">
    <source>
        <dbReference type="SAM" id="MobiDB-lite"/>
    </source>
</evidence>
<dbReference type="CDD" id="cd00446">
    <property type="entry name" value="GrpE"/>
    <property type="match status" value="1"/>
</dbReference>
<dbReference type="AlphaFoldDB" id="A0A0P7XJ60"/>
<dbReference type="EMBL" id="LJXT01000041">
    <property type="protein sequence ID" value="KPQ16304.1"/>
    <property type="molecule type" value="Genomic_DNA"/>
</dbReference>
<keyword evidence="3 4" id="KW-0346">Stress response</keyword>
<dbReference type="HAMAP" id="MF_01151">
    <property type="entry name" value="GrpE"/>
    <property type="match status" value="1"/>
</dbReference>
<dbReference type="SUPFAM" id="SSF58014">
    <property type="entry name" value="Coiled-coil domain of nucleotide exchange factor GrpE"/>
    <property type="match status" value="1"/>
</dbReference>
<dbReference type="eggNOG" id="COG0576">
    <property type="taxonomic scope" value="Bacteria"/>
</dbReference>
<organism evidence="7 8">
    <name type="scientific">Algoriphagus marincola HL-49</name>
    <dbReference type="NCBI Taxonomy" id="1305737"/>
    <lineage>
        <taxon>Bacteria</taxon>
        <taxon>Pseudomonadati</taxon>
        <taxon>Bacteroidota</taxon>
        <taxon>Cytophagia</taxon>
        <taxon>Cytophagales</taxon>
        <taxon>Cyclobacteriaceae</taxon>
        <taxon>Algoriphagus</taxon>
    </lineage>
</organism>
<evidence type="ECO:0000313" key="7">
    <source>
        <dbReference type="EMBL" id="KPQ16304.1"/>
    </source>
</evidence>
<evidence type="ECO:0000256" key="1">
    <source>
        <dbReference type="ARBA" id="ARBA00009054"/>
    </source>
</evidence>
<evidence type="ECO:0000313" key="8">
    <source>
        <dbReference type="Proteomes" id="UP000050421"/>
    </source>
</evidence>